<dbReference type="PANTHER" id="PTHR43400:SF1">
    <property type="entry name" value="FUMARATE REDUCTASE"/>
    <property type="match status" value="1"/>
</dbReference>
<keyword evidence="5" id="KW-0336">GPI-anchor</keyword>
<keyword evidence="7" id="KW-0274">FAD</keyword>
<dbReference type="PROSITE" id="PS51677">
    <property type="entry name" value="NODB"/>
    <property type="match status" value="1"/>
</dbReference>
<dbReference type="GO" id="GO:0010181">
    <property type="term" value="F:FMN binding"/>
    <property type="evidence" value="ECO:0007669"/>
    <property type="project" value="InterPro"/>
</dbReference>
<dbReference type="GO" id="GO:0016156">
    <property type="term" value="F:fumarate reductase (NADH) activity"/>
    <property type="evidence" value="ECO:0007669"/>
    <property type="project" value="UniProtKB-EC"/>
</dbReference>
<comment type="cofactor">
    <cofactor evidence="1">
        <name>FAD</name>
        <dbReference type="ChEBI" id="CHEBI:57692"/>
    </cofactor>
</comment>
<evidence type="ECO:0000256" key="1">
    <source>
        <dbReference type="ARBA" id="ARBA00001974"/>
    </source>
</evidence>
<keyword evidence="9" id="KW-0472">Membrane</keyword>
<dbReference type="InterPro" id="IPR050315">
    <property type="entry name" value="FAD-oxidoreductase_2"/>
</dbReference>
<dbReference type="EC" id="1.3.1.6" evidence="13"/>
<comment type="catalytic activity">
    <reaction evidence="12">
        <text>succinate + NAD(+) = fumarate + NADH + H(+)</text>
        <dbReference type="Rhea" id="RHEA:18281"/>
        <dbReference type="ChEBI" id="CHEBI:15378"/>
        <dbReference type="ChEBI" id="CHEBI:29806"/>
        <dbReference type="ChEBI" id="CHEBI:30031"/>
        <dbReference type="ChEBI" id="CHEBI:57540"/>
        <dbReference type="ChEBI" id="CHEBI:57945"/>
        <dbReference type="EC" id="1.3.1.6"/>
    </reaction>
</comment>
<evidence type="ECO:0000256" key="4">
    <source>
        <dbReference type="ARBA" id="ARBA00022475"/>
    </source>
</evidence>
<dbReference type="STRING" id="47428.A0A284QNK3"/>
<dbReference type="GO" id="GO:0071555">
    <property type="term" value="P:cell wall organization"/>
    <property type="evidence" value="ECO:0007669"/>
    <property type="project" value="UniProtKB-KW"/>
</dbReference>
<evidence type="ECO:0000256" key="10">
    <source>
        <dbReference type="ARBA" id="ARBA00023288"/>
    </source>
</evidence>
<evidence type="ECO:0000259" key="16">
    <source>
        <dbReference type="PROSITE" id="PS51677"/>
    </source>
</evidence>
<dbReference type="FunFam" id="3.90.700.10:FF:000007">
    <property type="entry name" value="NADH-dependent fumarate reductase"/>
    <property type="match status" value="1"/>
</dbReference>
<dbReference type="GO" id="GO:0005886">
    <property type="term" value="C:plasma membrane"/>
    <property type="evidence" value="ECO:0007669"/>
    <property type="project" value="UniProtKB-SubCell"/>
</dbReference>
<keyword evidence="11" id="KW-0961">Cell wall biogenesis/degradation</keyword>
<dbReference type="Pfam" id="PF01522">
    <property type="entry name" value="Polysacc_deac_1"/>
    <property type="match status" value="1"/>
</dbReference>
<dbReference type="Gene3D" id="3.20.20.370">
    <property type="entry name" value="Glycoside hydrolase/deacetylase"/>
    <property type="match status" value="1"/>
</dbReference>
<dbReference type="InterPro" id="IPR027477">
    <property type="entry name" value="Succ_DH/fumarate_Rdtase_cat_sf"/>
</dbReference>
<evidence type="ECO:0000256" key="2">
    <source>
        <dbReference type="ARBA" id="ARBA00004609"/>
    </source>
</evidence>
<feature type="domain" description="NodB homology" evidence="16">
    <location>
        <begin position="136"/>
        <end position="350"/>
    </location>
</feature>
<dbReference type="Proteomes" id="UP000219338">
    <property type="component" value="Unassembled WGS sequence"/>
</dbReference>
<evidence type="ECO:0000313" key="17">
    <source>
        <dbReference type="EMBL" id="SJK98051.1"/>
    </source>
</evidence>
<dbReference type="Gene3D" id="3.90.700.10">
    <property type="entry name" value="Succinate dehydrogenase/fumarate reductase flavoprotein, catalytic domain"/>
    <property type="match status" value="1"/>
</dbReference>
<dbReference type="InterPro" id="IPR010960">
    <property type="entry name" value="Flavocytochrome_c"/>
</dbReference>
<name>A0A284QNK3_ARMOS</name>
<dbReference type="CDD" id="cd10952">
    <property type="entry name" value="CE4_MrCDA_like"/>
    <property type="match status" value="1"/>
</dbReference>
<proteinExistence type="inferred from homology"/>
<dbReference type="GO" id="GO:0016810">
    <property type="term" value="F:hydrolase activity, acting on carbon-nitrogen (but not peptide) bonds"/>
    <property type="evidence" value="ECO:0007669"/>
    <property type="project" value="InterPro"/>
</dbReference>
<evidence type="ECO:0000256" key="5">
    <source>
        <dbReference type="ARBA" id="ARBA00022622"/>
    </source>
</evidence>
<dbReference type="Pfam" id="PF00890">
    <property type="entry name" value="FAD_binding_2"/>
    <property type="match status" value="1"/>
</dbReference>
<dbReference type="InterPro" id="IPR036188">
    <property type="entry name" value="FAD/NAD-bd_sf"/>
</dbReference>
<keyword evidence="15" id="KW-0732">Signal</keyword>
<feature type="signal peptide" evidence="15">
    <location>
        <begin position="1"/>
        <end position="23"/>
    </location>
</feature>
<keyword evidence="4" id="KW-1003">Cell membrane</keyword>
<evidence type="ECO:0000256" key="7">
    <source>
        <dbReference type="ARBA" id="ARBA00022827"/>
    </source>
</evidence>
<evidence type="ECO:0000256" key="13">
    <source>
        <dbReference type="ARBA" id="ARBA00067004"/>
    </source>
</evidence>
<sequence>MLPGSLSLCAFFVLTVLVPDSQAADRTNEAGEASISDGSAECTAYYYAPSATKISTFPTVWQPASILANDTTAQAKWQSIMGSIPTTILPKGTSTGNFTNVTYSASDPDCWWSYHQCTQPKLAGLPADISSVPEPGTLGFGFDDGPNCSHNAFYDYLTSQNQKATMFYIGSNVMDWPLEAQRAIADGHEVCVHTWSHRYMTSFSSADAFAELYYIVLYSETCVPPNATKMQAIKLVTGVTPKCWRPPFGDVDDRIRAIANALGLQTIIWKYDSNDWKAGTGNITTETVDANYQALINNMTSGTFSTQGTIMLTHELNNYTMSTAMKWYPQLKAAFQYLVPIAVALNNTQPYVETNYSFPTFDQYVAGQTNTTTTAPASSGGVVVSWSCSLALLGVVLTVLGMMHFMSAQPRTIVIGGGLAGLSAAHTLLENGATVLLLDKKPSLGGNSVKASSGINGAGTEAQVKHDIKDTVEDFIKDTTASAGHLARPNLIQALTSNSAPYLAWLSTKFGVDLSLVARLGGHSIPRTHRGKGGAPGWAITSALIKKLEQEPNASIIKSAKVLRLLEESGKVYGVEYESEGVKVEAEGPVIIATGGYAADFSSSGYLTQYRSDLLTLPTTNGDHATGDGHRMATSLSLPAVLCDMDQIQVHPTGFIDPANPDAKTKFLAAEALRGVGGILVDSTGVRFVNEIGRRDAVTTKMQDVIEAGKGPIRLILNSEAATELKAHCDFYVAKGLMKKFESAAALAEEMGVPADSLKKTFEAHGRYARNEETDPFGKTFFHNPTFDPEGPILVALMTPVVHYTMGGIQVDEKARVLHADGSPVPGLFAAGEAIGGVHGQNRLGGSSLLEAVVFGRIAGTSASS</sequence>
<organism evidence="17 18">
    <name type="scientific">Armillaria ostoyae</name>
    <name type="common">Armillaria root rot fungus</name>
    <dbReference type="NCBI Taxonomy" id="47428"/>
    <lineage>
        <taxon>Eukaryota</taxon>
        <taxon>Fungi</taxon>
        <taxon>Dikarya</taxon>
        <taxon>Basidiomycota</taxon>
        <taxon>Agaricomycotina</taxon>
        <taxon>Agaricomycetes</taxon>
        <taxon>Agaricomycetidae</taxon>
        <taxon>Agaricales</taxon>
        <taxon>Marasmiineae</taxon>
        <taxon>Physalacriaceae</taxon>
        <taxon>Armillaria</taxon>
    </lineage>
</organism>
<dbReference type="GO" id="GO:0005975">
    <property type="term" value="P:carbohydrate metabolic process"/>
    <property type="evidence" value="ECO:0007669"/>
    <property type="project" value="InterPro"/>
</dbReference>
<gene>
    <name evidence="17" type="ORF">ARMOST_01307</name>
</gene>
<dbReference type="SUPFAM" id="SSF56425">
    <property type="entry name" value="Succinate dehydrogenase/fumarate reductase flavoprotein, catalytic domain"/>
    <property type="match status" value="1"/>
</dbReference>
<comment type="similarity">
    <text evidence="3">Belongs to the FAD-dependent oxidoreductase 2 family. FRD/SDH subfamily.</text>
</comment>
<dbReference type="InterPro" id="IPR002509">
    <property type="entry name" value="NODB_dom"/>
</dbReference>
<feature type="chain" id="PRO_5011995541" description="fumarate reductase (NADH)" evidence="15">
    <location>
        <begin position="24"/>
        <end position="865"/>
    </location>
</feature>
<keyword evidence="5" id="KW-0325">Glycoprotein</keyword>
<dbReference type="EMBL" id="FUEG01000001">
    <property type="protein sequence ID" value="SJK98051.1"/>
    <property type="molecule type" value="Genomic_DNA"/>
</dbReference>
<evidence type="ECO:0000256" key="11">
    <source>
        <dbReference type="ARBA" id="ARBA00023316"/>
    </source>
</evidence>
<evidence type="ECO:0000256" key="3">
    <source>
        <dbReference type="ARBA" id="ARBA00008040"/>
    </source>
</evidence>
<dbReference type="NCBIfam" id="TIGR01813">
    <property type="entry name" value="flavo_cyto_c"/>
    <property type="match status" value="1"/>
</dbReference>
<keyword evidence="18" id="KW-1185">Reference proteome</keyword>
<evidence type="ECO:0000256" key="14">
    <source>
        <dbReference type="ARBA" id="ARBA00077246"/>
    </source>
</evidence>
<dbReference type="InterPro" id="IPR011330">
    <property type="entry name" value="Glyco_hydro/deAcase_b/a-brl"/>
</dbReference>
<dbReference type="AlphaFoldDB" id="A0A284QNK3"/>
<dbReference type="PANTHER" id="PTHR43400">
    <property type="entry name" value="FUMARATE REDUCTASE"/>
    <property type="match status" value="1"/>
</dbReference>
<accession>A0A284QNK3</accession>
<keyword evidence="6" id="KW-0285">Flavoprotein</keyword>
<evidence type="ECO:0000256" key="15">
    <source>
        <dbReference type="SAM" id="SignalP"/>
    </source>
</evidence>
<keyword evidence="10" id="KW-0449">Lipoprotein</keyword>
<dbReference type="SUPFAM" id="SSF51905">
    <property type="entry name" value="FAD/NAD(P)-binding domain"/>
    <property type="match status" value="1"/>
</dbReference>
<evidence type="ECO:0000256" key="12">
    <source>
        <dbReference type="ARBA" id="ARBA00050832"/>
    </source>
</evidence>
<dbReference type="InterPro" id="IPR003953">
    <property type="entry name" value="FAD-dep_OxRdtase_2_FAD-bd"/>
</dbReference>
<keyword evidence="8" id="KW-0560">Oxidoreductase</keyword>
<evidence type="ECO:0000256" key="9">
    <source>
        <dbReference type="ARBA" id="ARBA00023136"/>
    </source>
</evidence>
<reference evidence="18" key="1">
    <citation type="journal article" date="2017" name="Nat. Ecol. Evol.">
        <title>Genome expansion and lineage-specific genetic innovations in the forest pathogenic fungi Armillaria.</title>
        <authorList>
            <person name="Sipos G."/>
            <person name="Prasanna A.N."/>
            <person name="Walter M.C."/>
            <person name="O'Connor E."/>
            <person name="Balint B."/>
            <person name="Krizsan K."/>
            <person name="Kiss B."/>
            <person name="Hess J."/>
            <person name="Varga T."/>
            <person name="Slot J."/>
            <person name="Riley R."/>
            <person name="Boka B."/>
            <person name="Rigling D."/>
            <person name="Barry K."/>
            <person name="Lee J."/>
            <person name="Mihaltcheva S."/>
            <person name="LaButti K."/>
            <person name="Lipzen A."/>
            <person name="Waldron R."/>
            <person name="Moloney N.M."/>
            <person name="Sperisen C."/>
            <person name="Kredics L."/>
            <person name="Vagvoelgyi C."/>
            <person name="Patrignani A."/>
            <person name="Fitzpatrick D."/>
            <person name="Nagy I."/>
            <person name="Doyle S."/>
            <person name="Anderson J.B."/>
            <person name="Grigoriev I.V."/>
            <person name="Gueldener U."/>
            <person name="Muensterkoetter M."/>
            <person name="Nagy L.G."/>
        </authorList>
    </citation>
    <scope>NUCLEOTIDE SEQUENCE [LARGE SCALE GENOMIC DNA]</scope>
    <source>
        <strain evidence="18">C18/9</strain>
    </source>
</reference>
<protein>
    <recommendedName>
        <fullName evidence="13">fumarate reductase (NADH)</fullName>
        <ecNumber evidence="13">1.3.1.6</ecNumber>
    </recommendedName>
    <alternativeName>
        <fullName evidence="14">NADH-dependent fumarate reductase</fullName>
    </alternativeName>
</protein>
<dbReference type="GO" id="GO:0098552">
    <property type="term" value="C:side of membrane"/>
    <property type="evidence" value="ECO:0007669"/>
    <property type="project" value="UniProtKB-KW"/>
</dbReference>
<dbReference type="SUPFAM" id="SSF88713">
    <property type="entry name" value="Glycoside hydrolase/deacetylase"/>
    <property type="match status" value="1"/>
</dbReference>
<evidence type="ECO:0000313" key="18">
    <source>
        <dbReference type="Proteomes" id="UP000219338"/>
    </source>
</evidence>
<dbReference type="Gene3D" id="3.50.50.60">
    <property type="entry name" value="FAD/NAD(P)-binding domain"/>
    <property type="match status" value="1"/>
</dbReference>
<evidence type="ECO:0000256" key="8">
    <source>
        <dbReference type="ARBA" id="ARBA00023002"/>
    </source>
</evidence>
<comment type="subcellular location">
    <subcellularLocation>
        <location evidence="2">Cell membrane</location>
        <topology evidence="2">Lipid-anchor</topology>
        <topology evidence="2">GPI-anchor</topology>
    </subcellularLocation>
</comment>
<dbReference type="OrthoDB" id="10254877at2759"/>
<evidence type="ECO:0000256" key="6">
    <source>
        <dbReference type="ARBA" id="ARBA00022630"/>
    </source>
</evidence>